<feature type="transmembrane region" description="Helical" evidence="1">
    <location>
        <begin position="20"/>
        <end position="38"/>
    </location>
</feature>
<keyword evidence="1" id="KW-1133">Transmembrane helix</keyword>
<sequence>MPSPIPLVPAIRAESSLPSFILFLTLGAVLTVLTIYGYREYQRRMSIRRLVRLREDVMQEVRAHLVDDDDNDTNFGFNSNHQLGAGRFSVAPAGASPQEIEMLRQDRGRTAMNAPNQYGGGPGSSMRF</sequence>
<dbReference type="Proteomes" id="UP000574390">
    <property type="component" value="Unassembled WGS sequence"/>
</dbReference>
<name>A0A7J6P7R5_PEROL</name>
<evidence type="ECO:0000256" key="1">
    <source>
        <dbReference type="SAM" id="Phobius"/>
    </source>
</evidence>
<dbReference type="AlphaFoldDB" id="A0A7J6P7R5"/>
<evidence type="ECO:0000313" key="2">
    <source>
        <dbReference type="EMBL" id="KAF4692092.1"/>
    </source>
</evidence>
<dbReference type="EMBL" id="JABANM010036204">
    <property type="protein sequence ID" value="KAF4692092.1"/>
    <property type="molecule type" value="Genomic_DNA"/>
</dbReference>
<protein>
    <submittedName>
        <fullName evidence="2">Uncharacterized protein</fullName>
    </submittedName>
</protein>
<proteinExistence type="predicted"/>
<organism evidence="2 3">
    <name type="scientific">Perkinsus olseni</name>
    <name type="common">Perkinsus atlanticus</name>
    <dbReference type="NCBI Taxonomy" id="32597"/>
    <lineage>
        <taxon>Eukaryota</taxon>
        <taxon>Sar</taxon>
        <taxon>Alveolata</taxon>
        <taxon>Perkinsozoa</taxon>
        <taxon>Perkinsea</taxon>
        <taxon>Perkinsida</taxon>
        <taxon>Perkinsidae</taxon>
        <taxon>Perkinsus</taxon>
    </lineage>
</organism>
<gene>
    <name evidence="2" type="ORF">FOZ62_023037</name>
</gene>
<keyword evidence="1" id="KW-0812">Transmembrane</keyword>
<reference evidence="2 3" key="1">
    <citation type="submission" date="2020-04" db="EMBL/GenBank/DDBJ databases">
        <title>Perkinsus olseni comparative genomics.</title>
        <authorList>
            <person name="Bogema D.R."/>
        </authorList>
    </citation>
    <scope>NUCLEOTIDE SEQUENCE [LARGE SCALE GENOMIC DNA]</scope>
    <source>
        <strain evidence="2">ATCC PRA-205</strain>
    </source>
</reference>
<keyword evidence="1" id="KW-0472">Membrane</keyword>
<evidence type="ECO:0000313" key="3">
    <source>
        <dbReference type="Proteomes" id="UP000574390"/>
    </source>
</evidence>
<comment type="caution">
    <text evidence="2">The sequence shown here is derived from an EMBL/GenBank/DDBJ whole genome shotgun (WGS) entry which is preliminary data.</text>
</comment>
<accession>A0A7J6P7R5</accession>